<dbReference type="AlphaFoldDB" id="A0AAV9Z9V6"/>
<dbReference type="EMBL" id="JAWWNJ010000103">
    <property type="protein sequence ID" value="KAK6993158.1"/>
    <property type="molecule type" value="Genomic_DNA"/>
</dbReference>
<gene>
    <name evidence="2" type="ORF">R3P38DRAFT_3223751</name>
    <name evidence="1" type="ORF">R3P38DRAFT_3238297</name>
</gene>
<organism evidence="1 3">
    <name type="scientific">Favolaschia claudopus</name>
    <dbReference type="NCBI Taxonomy" id="2862362"/>
    <lineage>
        <taxon>Eukaryota</taxon>
        <taxon>Fungi</taxon>
        <taxon>Dikarya</taxon>
        <taxon>Basidiomycota</taxon>
        <taxon>Agaricomycotina</taxon>
        <taxon>Agaricomycetes</taxon>
        <taxon>Agaricomycetidae</taxon>
        <taxon>Agaricales</taxon>
        <taxon>Marasmiineae</taxon>
        <taxon>Mycenaceae</taxon>
        <taxon>Favolaschia</taxon>
    </lineage>
</organism>
<dbReference type="Proteomes" id="UP001362999">
    <property type="component" value="Unassembled WGS sequence"/>
</dbReference>
<comment type="caution">
    <text evidence="1">The sequence shown here is derived from an EMBL/GenBank/DDBJ whole genome shotgun (WGS) entry which is preliminary data.</text>
</comment>
<evidence type="ECO:0000313" key="3">
    <source>
        <dbReference type="Proteomes" id="UP001362999"/>
    </source>
</evidence>
<proteinExistence type="predicted"/>
<keyword evidence="3" id="KW-1185">Reference proteome</keyword>
<reference evidence="1 3" key="1">
    <citation type="journal article" date="2024" name="J Genomics">
        <title>Draft genome sequencing and assembly of Favolaschia claudopus CIRM-BRFM 2984 isolated from oak limbs.</title>
        <authorList>
            <person name="Navarro D."/>
            <person name="Drula E."/>
            <person name="Chaduli D."/>
            <person name="Cazenave R."/>
            <person name="Ahrendt S."/>
            <person name="Wang J."/>
            <person name="Lipzen A."/>
            <person name="Daum C."/>
            <person name="Barry K."/>
            <person name="Grigoriev I.V."/>
            <person name="Favel A."/>
            <person name="Rosso M.N."/>
            <person name="Martin F."/>
        </authorList>
    </citation>
    <scope>NUCLEOTIDE SEQUENCE [LARGE SCALE GENOMIC DNA]</scope>
    <source>
        <strain evidence="1 3">CIRM-BRFM 2984</strain>
    </source>
</reference>
<accession>A0AAV9Z9V6</accession>
<evidence type="ECO:0000313" key="2">
    <source>
        <dbReference type="EMBL" id="KAK6993158.1"/>
    </source>
</evidence>
<evidence type="ECO:0000313" key="1">
    <source>
        <dbReference type="EMBL" id="KAK6974987.1"/>
    </source>
</evidence>
<dbReference type="EMBL" id="JAWWNJ010000176">
    <property type="protein sequence ID" value="KAK6974987.1"/>
    <property type="molecule type" value="Genomic_DNA"/>
</dbReference>
<protein>
    <submittedName>
        <fullName evidence="1">Uncharacterized protein</fullName>
    </submittedName>
</protein>
<name>A0AAV9Z9V6_9AGAR</name>
<sequence length="95" mass="10841">MDNECDVEVVIEDYLLRDPGFMSGFWYAQLRSVMRGFDPDNVVNEDRYLQPLGDAQVSMVKICLTITNGPKRAILRTQSDLKSTRMARTSLLPID</sequence>